<proteinExistence type="predicted"/>
<dbReference type="EMBL" id="JBHFFA010000002">
    <property type="protein sequence ID" value="KAL2641980.1"/>
    <property type="molecule type" value="Genomic_DNA"/>
</dbReference>
<dbReference type="AlphaFoldDB" id="A0ABD1Z2P4"/>
<accession>A0ABD1Z2P4</accession>
<evidence type="ECO:0000313" key="2">
    <source>
        <dbReference type="Proteomes" id="UP001605036"/>
    </source>
</evidence>
<reference evidence="1 2" key="1">
    <citation type="submission" date="2024-09" db="EMBL/GenBank/DDBJ databases">
        <title>Chromosome-scale assembly of Riccia fluitans.</title>
        <authorList>
            <person name="Paukszto L."/>
            <person name="Sawicki J."/>
            <person name="Karawczyk K."/>
            <person name="Piernik-Szablinska J."/>
            <person name="Szczecinska M."/>
            <person name="Mazdziarz M."/>
        </authorList>
    </citation>
    <scope>NUCLEOTIDE SEQUENCE [LARGE SCALE GENOMIC DNA]</scope>
    <source>
        <strain evidence="1">Rf_01</strain>
        <tissue evidence="1">Aerial parts of the thallus</tissue>
    </source>
</reference>
<protein>
    <recommendedName>
        <fullName evidence="3">RING-type domain-containing protein</fullName>
    </recommendedName>
</protein>
<dbReference type="Gene3D" id="1.20.120.1750">
    <property type="match status" value="1"/>
</dbReference>
<dbReference type="Proteomes" id="UP001605036">
    <property type="component" value="Unassembled WGS sequence"/>
</dbReference>
<keyword evidence="2" id="KW-1185">Reference proteome</keyword>
<evidence type="ECO:0008006" key="3">
    <source>
        <dbReference type="Google" id="ProtNLM"/>
    </source>
</evidence>
<gene>
    <name evidence="1" type="ORF">R1flu_009567</name>
</gene>
<dbReference type="Pfam" id="PF22191">
    <property type="entry name" value="IBR_1"/>
    <property type="match status" value="1"/>
</dbReference>
<evidence type="ECO:0000313" key="1">
    <source>
        <dbReference type="EMBL" id="KAL2641980.1"/>
    </source>
</evidence>
<dbReference type="SUPFAM" id="SSF57850">
    <property type="entry name" value="RING/U-box"/>
    <property type="match status" value="1"/>
</dbReference>
<name>A0ABD1Z2P4_9MARC</name>
<comment type="caution">
    <text evidence="1">The sequence shown here is derived from an EMBL/GenBank/DDBJ whole genome shotgun (WGS) entry which is preliminary data.</text>
</comment>
<sequence length="146" mass="17236">MLGASVPKHQRNLLRVVCSLRKSILPKGYEKMFLYSECDWPDNLNWLLDNGKPCVECGRYSPPYRRYKNSVGYKNWRNVLVNLKRCLNCRKPIERDQDCVHTCMSWPASCGYDFCCRCLDSWERDKSHYFTNLDGTPPAINYPRKE</sequence>
<organism evidence="1 2">
    <name type="scientific">Riccia fluitans</name>
    <dbReference type="NCBI Taxonomy" id="41844"/>
    <lineage>
        <taxon>Eukaryota</taxon>
        <taxon>Viridiplantae</taxon>
        <taxon>Streptophyta</taxon>
        <taxon>Embryophyta</taxon>
        <taxon>Marchantiophyta</taxon>
        <taxon>Marchantiopsida</taxon>
        <taxon>Marchantiidae</taxon>
        <taxon>Marchantiales</taxon>
        <taxon>Ricciaceae</taxon>
        <taxon>Riccia</taxon>
    </lineage>
</organism>